<dbReference type="Proteomes" id="UP001500131">
    <property type="component" value="Unassembled WGS sequence"/>
</dbReference>
<gene>
    <name evidence="1" type="ORF">Q4I31_002428</name>
</gene>
<evidence type="ECO:0000313" key="2">
    <source>
        <dbReference type="Proteomes" id="UP001500131"/>
    </source>
</evidence>
<organism evidence="1 2">
    <name type="scientific">Leishmania lindenbergi</name>
    <dbReference type="NCBI Taxonomy" id="651832"/>
    <lineage>
        <taxon>Eukaryota</taxon>
        <taxon>Discoba</taxon>
        <taxon>Euglenozoa</taxon>
        <taxon>Kinetoplastea</taxon>
        <taxon>Metakinetoplastina</taxon>
        <taxon>Trypanosomatida</taxon>
        <taxon>Trypanosomatidae</taxon>
        <taxon>Leishmaniinae</taxon>
        <taxon>Leishmania</taxon>
    </lineage>
</organism>
<accession>A0AAW3AL33</accession>
<name>A0AAW3AL33_9TRYP</name>
<evidence type="ECO:0000313" key="1">
    <source>
        <dbReference type="EMBL" id="KAL0508743.1"/>
    </source>
</evidence>
<sequence length="230" mass="24886">MTRTFVASTSPRRLCRSTRSSIHTATTRSRCRRARSARRRVATQPYPATPTAAFVLTQRICSTAFVGITSAIRLTGPKQRPSIYASPLRPSRSCISSPYSTSVSQTAARACSFKRTGRLLLRCSTTSSTGGSASPRQSCAMTQRTTRWADCAAPGQPIHSQRWRIYTSTFARVAASSTSTLSGMPLPLTSTRLSSCRYLAELITRLARGGRGGKVAGEPRGRQVLSLCST</sequence>
<protein>
    <submittedName>
        <fullName evidence="1">Uncharacterized protein</fullName>
    </submittedName>
</protein>
<dbReference type="AlphaFoldDB" id="A0AAW3AL33"/>
<dbReference type="EMBL" id="JBAMZK010000017">
    <property type="protein sequence ID" value="KAL0508743.1"/>
    <property type="molecule type" value="Genomic_DNA"/>
</dbReference>
<comment type="caution">
    <text evidence="1">The sequence shown here is derived from an EMBL/GenBank/DDBJ whole genome shotgun (WGS) entry which is preliminary data.</text>
</comment>
<reference evidence="1 2" key="1">
    <citation type="submission" date="2024-02" db="EMBL/GenBank/DDBJ databases">
        <title>FIRST GENOME SEQUENCES OF Leishmania (Viannia) shawi, Leishmania (Viannia) lindenbergi AND Leishmania (Viannia) utingensis.</title>
        <authorList>
            <person name="Resadore F."/>
            <person name="Custodio M.G.F."/>
            <person name="Boite M.C."/>
            <person name="Cupolillo E."/>
            <person name="Ferreira G.E.M."/>
        </authorList>
    </citation>
    <scope>NUCLEOTIDE SEQUENCE [LARGE SCALE GENOMIC DNA]</scope>
    <source>
        <strain evidence="1 2">MHOM/BR/1966/M15733</strain>
    </source>
</reference>
<proteinExistence type="predicted"/>
<keyword evidence="2" id="KW-1185">Reference proteome</keyword>